<comment type="caution">
    <text evidence="2">The sequence shown here is derived from an EMBL/GenBank/DDBJ whole genome shotgun (WGS) entry which is preliminary data.</text>
</comment>
<accession>A0A8H3ISV6</accession>
<evidence type="ECO:0000313" key="3">
    <source>
        <dbReference type="Proteomes" id="UP000664203"/>
    </source>
</evidence>
<reference evidence="2" key="1">
    <citation type="submission" date="2021-03" db="EMBL/GenBank/DDBJ databases">
        <authorList>
            <person name="Tagirdzhanova G."/>
        </authorList>
    </citation>
    <scope>NUCLEOTIDE SEQUENCE</scope>
</reference>
<protein>
    <recommendedName>
        <fullName evidence="4">F-box domain-containing protein</fullName>
    </recommendedName>
</protein>
<keyword evidence="3" id="KW-1185">Reference proteome</keyword>
<feature type="region of interest" description="Disordered" evidence="1">
    <location>
        <begin position="1"/>
        <end position="30"/>
    </location>
</feature>
<dbReference type="AlphaFoldDB" id="A0A8H3ISV6"/>
<evidence type="ECO:0000256" key="1">
    <source>
        <dbReference type="SAM" id="MobiDB-lite"/>
    </source>
</evidence>
<sequence>MDIVEVSDVSEDGDSDFSASNFSNIDPHDIDHSPFTIPGPDIGVQEIEKGLSLEFSGRTAFPLLQLPPELRLLIYEPLIAAGALSIMRTNKLIHEEVAKVLKKNAVLRMNFGYAGRTSSASFPLTGSIDLTGALVIHATSLIQHVEVHFKMDAADGRSRHFDVYNNLIKSFGGRDVVRKSCTIFLDLGLFDCVPYERISTPQMVWQAITNLTGFKTLALKIRRERDFEFELLCLNQWGRLVPQTEDSYPHRSLLKDYGTIREVLEITLGPAVLDKSIQGHLLKFHPTDFEPE</sequence>
<gene>
    <name evidence="2" type="ORF">ALECFALPRED_003419</name>
</gene>
<proteinExistence type="predicted"/>
<dbReference type="OrthoDB" id="5354775at2759"/>
<dbReference type="Proteomes" id="UP000664203">
    <property type="component" value="Unassembled WGS sequence"/>
</dbReference>
<evidence type="ECO:0000313" key="2">
    <source>
        <dbReference type="EMBL" id="CAF9926330.1"/>
    </source>
</evidence>
<name>A0A8H3ISV6_9LECA</name>
<organism evidence="2 3">
    <name type="scientific">Alectoria fallacina</name>
    <dbReference type="NCBI Taxonomy" id="1903189"/>
    <lineage>
        <taxon>Eukaryota</taxon>
        <taxon>Fungi</taxon>
        <taxon>Dikarya</taxon>
        <taxon>Ascomycota</taxon>
        <taxon>Pezizomycotina</taxon>
        <taxon>Lecanoromycetes</taxon>
        <taxon>OSLEUM clade</taxon>
        <taxon>Lecanoromycetidae</taxon>
        <taxon>Lecanorales</taxon>
        <taxon>Lecanorineae</taxon>
        <taxon>Parmeliaceae</taxon>
        <taxon>Alectoria</taxon>
    </lineage>
</organism>
<dbReference type="EMBL" id="CAJPDR010000213">
    <property type="protein sequence ID" value="CAF9926330.1"/>
    <property type="molecule type" value="Genomic_DNA"/>
</dbReference>
<evidence type="ECO:0008006" key="4">
    <source>
        <dbReference type="Google" id="ProtNLM"/>
    </source>
</evidence>